<gene>
    <name evidence="2" type="ORF">IAD03_06425</name>
</gene>
<feature type="domain" description="DUF3991" evidence="1">
    <location>
        <begin position="120"/>
        <end position="190"/>
    </location>
</feature>
<dbReference type="SUPFAM" id="SSF57783">
    <property type="entry name" value="Zinc beta-ribbon"/>
    <property type="match status" value="1"/>
</dbReference>
<sequence length="323" mass="36341">MPGVTEEQIAAAKRMTAIEFLQRYRPGELVKADSRGEFQLRAHDSFKINGTTSHFHWKSRDIGGKSALDYLVKVEGMKFVDAVRALCDESPIYIPAPSQPDRKKAFVLPPAAENNRRVFAYLMKRGISRKVIEACVRAGILYESADYHNAVFVGKDGHGIARYAFLRGTYTKGTPFKAEAAGSEKQYSFCIPPNGETNRVAVYEAAIETLAHLTLEGTADKWRLSLGGIYAPREKTETQASSFKKPPALEAFLKRQPEIDEIEICLNNDFAGRWAAACLEKTYQGRYRIVKNLPEKEGCDYADLAKEKYEERAALHRAACFRW</sequence>
<dbReference type="EMBL" id="DVJM01000129">
    <property type="protein sequence ID" value="HIS78989.1"/>
    <property type="molecule type" value="Genomic_DNA"/>
</dbReference>
<accession>A0A9D1FSI3</accession>
<reference evidence="2" key="2">
    <citation type="journal article" date="2021" name="PeerJ">
        <title>Extensive microbial diversity within the chicken gut microbiome revealed by metagenomics and culture.</title>
        <authorList>
            <person name="Gilroy R."/>
            <person name="Ravi A."/>
            <person name="Getino M."/>
            <person name="Pursley I."/>
            <person name="Horton D.L."/>
            <person name="Alikhan N.F."/>
            <person name="Baker D."/>
            <person name="Gharbi K."/>
            <person name="Hall N."/>
            <person name="Watson M."/>
            <person name="Adriaenssens E.M."/>
            <person name="Foster-Nyarko E."/>
            <person name="Jarju S."/>
            <person name="Secka A."/>
            <person name="Antonio M."/>
            <person name="Oren A."/>
            <person name="Chaudhuri R.R."/>
            <person name="La Ragione R."/>
            <person name="Hildebrand F."/>
            <person name="Pallen M.J."/>
        </authorList>
    </citation>
    <scope>NUCLEOTIDE SEQUENCE</scope>
    <source>
        <strain evidence="2">6086</strain>
    </source>
</reference>
<evidence type="ECO:0000313" key="2">
    <source>
        <dbReference type="EMBL" id="HIS78989.1"/>
    </source>
</evidence>
<dbReference type="Pfam" id="PF13154">
    <property type="entry name" value="DUF3991"/>
    <property type="match status" value="1"/>
</dbReference>
<evidence type="ECO:0000259" key="1">
    <source>
        <dbReference type="Pfam" id="PF13154"/>
    </source>
</evidence>
<proteinExistence type="predicted"/>
<dbReference type="InterPro" id="IPR025054">
    <property type="entry name" value="DUF3991"/>
</dbReference>
<reference evidence="2" key="1">
    <citation type="submission" date="2020-10" db="EMBL/GenBank/DDBJ databases">
        <authorList>
            <person name="Gilroy R."/>
        </authorList>
    </citation>
    <scope>NUCLEOTIDE SEQUENCE</scope>
    <source>
        <strain evidence="2">6086</strain>
    </source>
</reference>
<organism evidence="2 3">
    <name type="scientific">Candidatus Caccousia stercoris</name>
    <dbReference type="NCBI Taxonomy" id="2840723"/>
    <lineage>
        <taxon>Bacteria</taxon>
        <taxon>Bacillati</taxon>
        <taxon>Bacillota</taxon>
        <taxon>Clostridia</taxon>
        <taxon>Eubacteriales</taxon>
        <taxon>Oscillospiraceae</taxon>
        <taxon>Oscillospiraceae incertae sedis</taxon>
        <taxon>Candidatus Caccousia</taxon>
    </lineage>
</organism>
<evidence type="ECO:0000313" key="3">
    <source>
        <dbReference type="Proteomes" id="UP000824141"/>
    </source>
</evidence>
<protein>
    <submittedName>
        <fullName evidence="2">DUF3991 domain-containing protein</fullName>
    </submittedName>
</protein>
<dbReference type="AlphaFoldDB" id="A0A9D1FSI3"/>
<dbReference type="Proteomes" id="UP000824141">
    <property type="component" value="Unassembled WGS sequence"/>
</dbReference>
<comment type="caution">
    <text evidence="2">The sequence shown here is derived from an EMBL/GenBank/DDBJ whole genome shotgun (WGS) entry which is preliminary data.</text>
</comment>
<name>A0A9D1FSI3_9FIRM</name>